<evidence type="ECO:0000313" key="3">
    <source>
        <dbReference type="Proteomes" id="UP001370758"/>
    </source>
</evidence>
<feature type="compositionally biased region" description="Polar residues" evidence="1">
    <location>
        <begin position="102"/>
        <end position="113"/>
    </location>
</feature>
<protein>
    <submittedName>
        <fullName evidence="2">Uncharacterized protein</fullName>
    </submittedName>
</protein>
<feature type="region of interest" description="Disordered" evidence="1">
    <location>
        <begin position="20"/>
        <end position="113"/>
    </location>
</feature>
<dbReference type="Proteomes" id="UP001370758">
    <property type="component" value="Unassembled WGS sequence"/>
</dbReference>
<dbReference type="AlphaFoldDB" id="A0AAV9WDT2"/>
<sequence length="285" mass="31146">MTFAGVVDQILDEYYPWAKPHGQNSWDKDSLGQPAPGDTLGQPAPGDTLGQPAPDGTLGQPAPEGTLVPPTDGNLGQPAPTGQLGQPLPPLEAPLPPAPKAETSNSEKPQGSFNTFGVPVSNVRALPDDLNKITIVLDATVTPHDTPQYTAINFMTSLSDEPGTYLESYIIHVRFQGYDEPIHFTQKILKKWTDNASVTNFTLKDATYNYDSHGTRKIRIVVSHVLEEGGDTYIFSFLSEDGQWLNHKFQPGYKIDHIYRYGPKHAGDAALDNDLTVTPIPLFRV</sequence>
<gene>
    <name evidence="2" type="ORF">TWF481_005210</name>
</gene>
<dbReference type="EMBL" id="JAVHJL010000003">
    <property type="protein sequence ID" value="KAK6506750.1"/>
    <property type="molecule type" value="Genomic_DNA"/>
</dbReference>
<feature type="compositionally biased region" description="Pro residues" evidence="1">
    <location>
        <begin position="87"/>
        <end position="99"/>
    </location>
</feature>
<comment type="caution">
    <text evidence="2">The sequence shown here is derived from an EMBL/GenBank/DDBJ whole genome shotgun (WGS) entry which is preliminary data.</text>
</comment>
<accession>A0AAV9WDT2</accession>
<name>A0AAV9WDT2_9PEZI</name>
<organism evidence="2 3">
    <name type="scientific">Arthrobotrys musiformis</name>
    <dbReference type="NCBI Taxonomy" id="47236"/>
    <lineage>
        <taxon>Eukaryota</taxon>
        <taxon>Fungi</taxon>
        <taxon>Dikarya</taxon>
        <taxon>Ascomycota</taxon>
        <taxon>Pezizomycotina</taxon>
        <taxon>Orbiliomycetes</taxon>
        <taxon>Orbiliales</taxon>
        <taxon>Orbiliaceae</taxon>
        <taxon>Arthrobotrys</taxon>
    </lineage>
</organism>
<proteinExistence type="predicted"/>
<keyword evidence="3" id="KW-1185">Reference proteome</keyword>
<feature type="compositionally biased region" description="Low complexity" evidence="1">
    <location>
        <begin position="75"/>
        <end position="86"/>
    </location>
</feature>
<reference evidence="2 3" key="1">
    <citation type="submission" date="2023-08" db="EMBL/GenBank/DDBJ databases">
        <authorList>
            <person name="Palmer J.M."/>
        </authorList>
    </citation>
    <scope>NUCLEOTIDE SEQUENCE [LARGE SCALE GENOMIC DNA]</scope>
    <source>
        <strain evidence="2 3">TWF481</strain>
    </source>
</reference>
<evidence type="ECO:0000313" key="2">
    <source>
        <dbReference type="EMBL" id="KAK6506750.1"/>
    </source>
</evidence>
<evidence type="ECO:0000256" key="1">
    <source>
        <dbReference type="SAM" id="MobiDB-lite"/>
    </source>
</evidence>